<name>A0A916XGN0_9HYPH</name>
<comment type="caution">
    <text evidence="2">The sequence shown here is derived from an EMBL/GenBank/DDBJ whole genome shotgun (WGS) entry which is preliminary data.</text>
</comment>
<dbReference type="SUPFAM" id="SSF54909">
    <property type="entry name" value="Dimeric alpha+beta barrel"/>
    <property type="match status" value="1"/>
</dbReference>
<accession>A0A916XGN0</accession>
<dbReference type="RefSeq" id="WP_188609954.1">
    <property type="nucleotide sequence ID" value="NZ_BMGG01000005.1"/>
</dbReference>
<dbReference type="PANTHER" id="PTHR40624">
    <property type="entry name" value="BIOSYNTHESIS MONOOXYGENASE, PUTATIVE (AFU_ORTHOLOGUE AFUA_1G12025)-RELATED"/>
    <property type="match status" value="1"/>
</dbReference>
<dbReference type="Pfam" id="PF03992">
    <property type="entry name" value="ABM"/>
    <property type="match status" value="1"/>
</dbReference>
<protein>
    <recommendedName>
        <fullName evidence="1">ABM domain-containing protein</fullName>
    </recommendedName>
</protein>
<dbReference type="InterPro" id="IPR007138">
    <property type="entry name" value="ABM_dom"/>
</dbReference>
<evidence type="ECO:0000259" key="1">
    <source>
        <dbReference type="PROSITE" id="PS51725"/>
    </source>
</evidence>
<reference evidence="2" key="1">
    <citation type="journal article" date="2014" name="Int. J. Syst. Evol. Microbiol.">
        <title>Complete genome sequence of Corynebacterium casei LMG S-19264T (=DSM 44701T), isolated from a smear-ripened cheese.</title>
        <authorList>
            <consortium name="US DOE Joint Genome Institute (JGI-PGF)"/>
            <person name="Walter F."/>
            <person name="Albersmeier A."/>
            <person name="Kalinowski J."/>
            <person name="Ruckert C."/>
        </authorList>
    </citation>
    <scope>NUCLEOTIDE SEQUENCE</scope>
    <source>
        <strain evidence="2">CGMCC 1.12919</strain>
    </source>
</reference>
<sequence>MHTVTAIIRVKPGAEHAMRDGLLAVAAHARANEPGTIGYFVSQDGGDPCLFTTYERYADQAAMDSHNGSAVVARFFETAAPLLDGAVTLVMGAELSTTG</sequence>
<evidence type="ECO:0000313" key="2">
    <source>
        <dbReference type="EMBL" id="GGC69175.1"/>
    </source>
</evidence>
<proteinExistence type="predicted"/>
<dbReference type="InterPro" id="IPR011008">
    <property type="entry name" value="Dimeric_a/b-barrel"/>
</dbReference>
<dbReference type="EMBL" id="BMGG01000005">
    <property type="protein sequence ID" value="GGC69175.1"/>
    <property type="molecule type" value="Genomic_DNA"/>
</dbReference>
<organism evidence="2 3">
    <name type="scientific">Chelatococcus reniformis</name>
    <dbReference type="NCBI Taxonomy" id="1494448"/>
    <lineage>
        <taxon>Bacteria</taxon>
        <taxon>Pseudomonadati</taxon>
        <taxon>Pseudomonadota</taxon>
        <taxon>Alphaproteobacteria</taxon>
        <taxon>Hyphomicrobiales</taxon>
        <taxon>Chelatococcaceae</taxon>
        <taxon>Chelatococcus</taxon>
    </lineage>
</organism>
<gene>
    <name evidence="2" type="ORF">GCM10010994_29630</name>
</gene>
<reference evidence="2" key="2">
    <citation type="submission" date="2020-09" db="EMBL/GenBank/DDBJ databases">
        <authorList>
            <person name="Sun Q."/>
            <person name="Zhou Y."/>
        </authorList>
    </citation>
    <scope>NUCLEOTIDE SEQUENCE</scope>
    <source>
        <strain evidence="2">CGMCC 1.12919</strain>
    </source>
</reference>
<dbReference type="AlphaFoldDB" id="A0A916XGN0"/>
<dbReference type="PANTHER" id="PTHR40624:SF1">
    <property type="entry name" value="BIOSYNTHESIS MONOOXYGENASE, PUTATIVE (AFU_ORTHOLOGUE AFUA_1G12025)-RELATED"/>
    <property type="match status" value="1"/>
</dbReference>
<dbReference type="Proteomes" id="UP000637002">
    <property type="component" value="Unassembled WGS sequence"/>
</dbReference>
<evidence type="ECO:0000313" key="3">
    <source>
        <dbReference type="Proteomes" id="UP000637002"/>
    </source>
</evidence>
<feature type="domain" description="ABM" evidence="1">
    <location>
        <begin position="2"/>
        <end position="91"/>
    </location>
</feature>
<keyword evidence="3" id="KW-1185">Reference proteome</keyword>
<dbReference type="PROSITE" id="PS51725">
    <property type="entry name" value="ABM"/>
    <property type="match status" value="1"/>
</dbReference>
<dbReference type="Gene3D" id="3.30.70.100">
    <property type="match status" value="1"/>
</dbReference>